<organism evidence="1 2">
    <name type="scientific">Cedecea davisae DSM 4568</name>
    <dbReference type="NCBI Taxonomy" id="566551"/>
    <lineage>
        <taxon>Bacteria</taxon>
        <taxon>Pseudomonadati</taxon>
        <taxon>Pseudomonadota</taxon>
        <taxon>Gammaproteobacteria</taxon>
        <taxon>Enterobacterales</taxon>
        <taxon>Enterobacteriaceae</taxon>
        <taxon>Cedecea</taxon>
    </lineage>
</organism>
<protein>
    <submittedName>
        <fullName evidence="1">Uncharacterized protein</fullName>
    </submittedName>
</protein>
<proteinExistence type="predicted"/>
<dbReference type="Proteomes" id="UP000014585">
    <property type="component" value="Unassembled WGS sequence"/>
</dbReference>
<gene>
    <name evidence="1" type="ORF">HMPREF0201_02426</name>
</gene>
<sequence>MVDGRLFVIAIGMITLRNHSHLQKKLFSANCFARKVSKASDTRQYNLQIC</sequence>
<dbReference type="AlphaFoldDB" id="S3IUN1"/>
<comment type="caution">
    <text evidence="1">The sequence shown here is derived from an EMBL/GenBank/DDBJ whole genome shotgun (WGS) entry which is preliminary data.</text>
</comment>
<dbReference type="HOGENOM" id="CLU_3115928_0_0_6"/>
<reference evidence="1 2" key="1">
    <citation type="submission" date="2013-04" db="EMBL/GenBank/DDBJ databases">
        <authorList>
            <person name="Weinstock G."/>
            <person name="Sodergren E."/>
            <person name="Lobos E.A."/>
            <person name="Fulton L."/>
            <person name="Fulton R."/>
            <person name="Courtney L."/>
            <person name="Fronick C."/>
            <person name="O'Laughlin M."/>
            <person name="Godfrey J."/>
            <person name="Wilson R.M."/>
            <person name="Miner T."/>
            <person name="Farmer C."/>
            <person name="Delehaunty K."/>
            <person name="Cordes M."/>
            <person name="Minx P."/>
            <person name="Tomlinson C."/>
            <person name="Chen J."/>
            <person name="Wollam A."/>
            <person name="Pepin K.H."/>
            <person name="Palsikar V.B."/>
            <person name="Zhang X."/>
            <person name="Suruliraj S."/>
            <person name="Perna N.T."/>
            <person name="Plunkett G."/>
            <person name="Warren W."/>
            <person name="Mitreva M."/>
            <person name="Mardis E.R."/>
            <person name="Wilson R.K."/>
        </authorList>
    </citation>
    <scope>NUCLEOTIDE SEQUENCE [LARGE SCALE GENOMIC DNA]</scope>
    <source>
        <strain evidence="1 2">DSM 4568</strain>
    </source>
</reference>
<dbReference type="EMBL" id="ATDT01000021">
    <property type="protein sequence ID" value="EPF16680.1"/>
    <property type="molecule type" value="Genomic_DNA"/>
</dbReference>
<evidence type="ECO:0000313" key="2">
    <source>
        <dbReference type="Proteomes" id="UP000014585"/>
    </source>
</evidence>
<evidence type="ECO:0000313" key="1">
    <source>
        <dbReference type="EMBL" id="EPF16680.1"/>
    </source>
</evidence>
<accession>S3IUN1</accession>
<name>S3IUN1_9ENTR</name>